<evidence type="ECO:0000256" key="1">
    <source>
        <dbReference type="SAM" id="SignalP"/>
    </source>
</evidence>
<feature type="chain" id="PRO_5003409714" evidence="1">
    <location>
        <begin position="29"/>
        <end position="355"/>
    </location>
</feature>
<proteinExistence type="predicted"/>
<dbReference type="EMBL" id="HE573019">
    <property type="protein sequence ID" value="CCC47195.1"/>
    <property type="molecule type" value="Genomic_DNA"/>
</dbReference>
<protein>
    <submittedName>
        <fullName evidence="2">Uncharacterized protein</fullName>
    </submittedName>
</protein>
<dbReference type="VEuPathDB" id="TriTrypDB:TvY486_0303710"/>
<feature type="signal peptide" evidence="1">
    <location>
        <begin position="1"/>
        <end position="28"/>
    </location>
</feature>
<dbReference type="OMA" id="CPQRIPK"/>
<evidence type="ECO:0000313" key="2">
    <source>
        <dbReference type="EMBL" id="CCC47195.1"/>
    </source>
</evidence>
<dbReference type="AlphaFoldDB" id="G0TTB4"/>
<keyword evidence="1" id="KW-0732">Signal</keyword>
<gene>
    <name evidence="2" type="ORF">TVY486_0303710</name>
</gene>
<accession>G0TTB4</accession>
<reference evidence="2" key="1">
    <citation type="journal article" date="2012" name="Proc. Natl. Acad. Sci. U.S.A.">
        <title>Antigenic diversity is generated by distinct evolutionary mechanisms in African trypanosome species.</title>
        <authorList>
            <person name="Jackson A.P."/>
            <person name="Berry A."/>
            <person name="Aslett M."/>
            <person name="Allison H.C."/>
            <person name="Burton P."/>
            <person name="Vavrova-Anderson J."/>
            <person name="Brown R."/>
            <person name="Browne H."/>
            <person name="Corton N."/>
            <person name="Hauser H."/>
            <person name="Gamble J."/>
            <person name="Gilderthorp R."/>
            <person name="Marcello L."/>
            <person name="McQuillan J."/>
            <person name="Otto T.D."/>
            <person name="Quail M.A."/>
            <person name="Sanders M.J."/>
            <person name="van Tonder A."/>
            <person name="Ginger M.L."/>
            <person name="Field M.C."/>
            <person name="Barry J.D."/>
            <person name="Hertz-Fowler C."/>
            <person name="Berriman M."/>
        </authorList>
    </citation>
    <scope>NUCLEOTIDE SEQUENCE</scope>
    <source>
        <strain evidence="2">Y486</strain>
    </source>
</reference>
<sequence>MAMKWEKNPLFRLLAFLDVVGLQPFSVARDLHSDGRFVNAERTTGGVVRAILHCGLHTLRSNITRLFTDEEEREKLLELVGQPDDGPNSASLSYGILSPASLHTLEETIENGLPIWASVRIKEAFGLSSSKSDGGSLLMVEQFLIDALDDWMGTRSHQDNDTLVLACGVQPRVLECVRDKAEEFPHAVEDFIIDVVFPPTYDNSMQVNNPVVDWLVVSYCKCHSAMSGDDAQSMGEEAVRSTCVTPMKYEMAEEGNEDGEMLLTEANLNAFMRERPSAVPKVVLREVRRPLNDPAITEFELQNHYLASELVKYVKDIKGPRKQYPKKSNCIRIILEHHQKMGVHPPSPKRRRKEK</sequence>
<name>G0TTB4_TRYVY</name>
<organism evidence="2">
    <name type="scientific">Trypanosoma vivax (strain Y486)</name>
    <dbReference type="NCBI Taxonomy" id="1055687"/>
    <lineage>
        <taxon>Eukaryota</taxon>
        <taxon>Discoba</taxon>
        <taxon>Euglenozoa</taxon>
        <taxon>Kinetoplastea</taxon>
        <taxon>Metakinetoplastina</taxon>
        <taxon>Trypanosomatida</taxon>
        <taxon>Trypanosomatidae</taxon>
        <taxon>Trypanosoma</taxon>
        <taxon>Duttonella</taxon>
    </lineage>
</organism>